<keyword evidence="2" id="KW-0378">Hydrolase</keyword>
<dbReference type="InterPro" id="IPR003736">
    <property type="entry name" value="PAAI_dom"/>
</dbReference>
<dbReference type="PANTHER" id="PTHR21660">
    <property type="entry name" value="THIOESTERASE SUPERFAMILY MEMBER-RELATED"/>
    <property type="match status" value="1"/>
</dbReference>
<dbReference type="InterPro" id="IPR029069">
    <property type="entry name" value="HotDog_dom_sf"/>
</dbReference>
<comment type="similarity">
    <text evidence="1">Belongs to the thioesterase PaaI family.</text>
</comment>
<dbReference type="InterPro" id="IPR039298">
    <property type="entry name" value="ACOT13"/>
</dbReference>
<dbReference type="SUPFAM" id="SSF54637">
    <property type="entry name" value="Thioesterase/thiol ester dehydrase-isomerase"/>
    <property type="match status" value="1"/>
</dbReference>
<dbReference type="Pfam" id="PF03061">
    <property type="entry name" value="4HBT"/>
    <property type="match status" value="1"/>
</dbReference>
<evidence type="ECO:0000256" key="1">
    <source>
        <dbReference type="ARBA" id="ARBA00008324"/>
    </source>
</evidence>
<organism evidence="4 5">
    <name type="scientific">Aquibaculum arenosum</name>
    <dbReference type="NCBI Taxonomy" id="3032591"/>
    <lineage>
        <taxon>Bacteria</taxon>
        <taxon>Pseudomonadati</taxon>
        <taxon>Pseudomonadota</taxon>
        <taxon>Alphaproteobacteria</taxon>
        <taxon>Rhodospirillales</taxon>
        <taxon>Rhodovibrionaceae</taxon>
        <taxon>Aquibaculum</taxon>
    </lineage>
</organism>
<feature type="domain" description="Thioesterase" evidence="3">
    <location>
        <begin position="50"/>
        <end position="125"/>
    </location>
</feature>
<sequence>MIQTNDDSPLDPDRVPGRFGDIVGYRLLDWQEGTALLELWLDERHRNRSGVMHGGVLATLIDAACGYAGTYCSVPGNVRRAMTLQLSTQFIAAGRAGQRLLARSRCTGGGRSVFFASAEVSADSGPGSEAKLIGRGEGVFRYRRGAHALEGVPAETYATNRRG</sequence>
<gene>
    <name evidence="4" type="ORF">P2G67_02780</name>
</gene>
<reference evidence="4 5" key="1">
    <citation type="submission" date="2023-03" db="EMBL/GenBank/DDBJ databases">
        <title>Fodinicurvata sp. CAU 1616 isolated from sea sendiment.</title>
        <authorList>
            <person name="Kim W."/>
        </authorList>
    </citation>
    <scope>NUCLEOTIDE SEQUENCE [LARGE SCALE GENOMIC DNA]</scope>
    <source>
        <strain evidence="4 5">CAU 1616</strain>
    </source>
</reference>
<dbReference type="InterPro" id="IPR006683">
    <property type="entry name" value="Thioestr_dom"/>
</dbReference>
<evidence type="ECO:0000259" key="3">
    <source>
        <dbReference type="Pfam" id="PF03061"/>
    </source>
</evidence>
<dbReference type="Gene3D" id="3.10.129.10">
    <property type="entry name" value="Hotdog Thioesterase"/>
    <property type="match status" value="1"/>
</dbReference>
<protein>
    <submittedName>
        <fullName evidence="4">PaaI family thioesterase</fullName>
    </submittedName>
</protein>
<evidence type="ECO:0000313" key="5">
    <source>
        <dbReference type="Proteomes" id="UP001215503"/>
    </source>
</evidence>
<evidence type="ECO:0000256" key="2">
    <source>
        <dbReference type="ARBA" id="ARBA00022801"/>
    </source>
</evidence>
<dbReference type="CDD" id="cd03443">
    <property type="entry name" value="PaaI_thioesterase"/>
    <property type="match status" value="1"/>
</dbReference>
<evidence type="ECO:0000313" key="4">
    <source>
        <dbReference type="EMBL" id="MDF2094899.1"/>
    </source>
</evidence>
<accession>A0ABT5YKW2</accession>
<dbReference type="NCBIfam" id="TIGR00369">
    <property type="entry name" value="unchar_dom_1"/>
    <property type="match status" value="1"/>
</dbReference>
<dbReference type="PANTHER" id="PTHR21660:SF1">
    <property type="entry name" value="ACYL-COENZYME A THIOESTERASE 13"/>
    <property type="match status" value="1"/>
</dbReference>
<dbReference type="EMBL" id="JARHUD010000001">
    <property type="protein sequence ID" value="MDF2094899.1"/>
    <property type="molecule type" value="Genomic_DNA"/>
</dbReference>
<name>A0ABT5YKW2_9PROT</name>
<keyword evidence="5" id="KW-1185">Reference proteome</keyword>
<comment type="caution">
    <text evidence="4">The sequence shown here is derived from an EMBL/GenBank/DDBJ whole genome shotgun (WGS) entry which is preliminary data.</text>
</comment>
<proteinExistence type="inferred from homology"/>
<dbReference type="RefSeq" id="WP_275819797.1">
    <property type="nucleotide sequence ID" value="NZ_JARHUD010000001.1"/>
</dbReference>
<dbReference type="Proteomes" id="UP001215503">
    <property type="component" value="Unassembled WGS sequence"/>
</dbReference>